<organism evidence="14 15">
    <name type="scientific">Jannaschia donghaensis</name>
    <dbReference type="NCBI Taxonomy" id="420998"/>
    <lineage>
        <taxon>Bacteria</taxon>
        <taxon>Pseudomonadati</taxon>
        <taxon>Pseudomonadota</taxon>
        <taxon>Alphaproteobacteria</taxon>
        <taxon>Rhodobacterales</taxon>
        <taxon>Roseobacteraceae</taxon>
        <taxon>Jannaschia</taxon>
    </lineage>
</organism>
<gene>
    <name evidence="14" type="primary">folP</name>
    <name evidence="14" type="ORF">JDO7802_02181</name>
</gene>
<comment type="function">
    <text evidence="12">Catalyzes the condensation of para-aminobenzoate (pABA) with 6-hydroxymethyl-7,8-dihydropterin diphosphate (DHPt-PP) to form 7,8-dihydropteroate (H2Pte), the immediate precursor of folate derivatives.</text>
</comment>
<dbReference type="UniPathway" id="UPA00077">
    <property type="reaction ID" value="UER00156"/>
</dbReference>
<comment type="similarity">
    <text evidence="4 12">Belongs to the DHPS family.</text>
</comment>
<dbReference type="GO" id="GO:0046654">
    <property type="term" value="P:tetrahydrofolate biosynthetic process"/>
    <property type="evidence" value="ECO:0007669"/>
    <property type="project" value="UniProtKB-UniPathway"/>
</dbReference>
<keyword evidence="8 12" id="KW-0479">Metal-binding</keyword>
<dbReference type="EC" id="2.5.1.15" evidence="5 12"/>
<keyword evidence="15" id="KW-1185">Reference proteome</keyword>
<dbReference type="InterPro" id="IPR011005">
    <property type="entry name" value="Dihydropteroate_synth-like_sf"/>
</dbReference>
<comment type="pathway">
    <text evidence="3 12">Cofactor biosynthesis; tetrahydrofolate biosynthesis; 7,8-dihydrofolate from 2-amino-4-hydroxy-6-hydroxymethyl-7,8-dihydropteridine diphosphate and 4-aminobenzoate: step 1/2.</text>
</comment>
<evidence type="ECO:0000256" key="10">
    <source>
        <dbReference type="ARBA" id="ARBA00022909"/>
    </source>
</evidence>
<evidence type="ECO:0000256" key="11">
    <source>
        <dbReference type="ARBA" id="ARBA00030193"/>
    </source>
</evidence>
<reference evidence="14 15" key="1">
    <citation type="submission" date="2015-07" db="EMBL/GenBank/DDBJ databases">
        <authorList>
            <person name="Noorani M."/>
        </authorList>
    </citation>
    <scope>NUCLEOTIDE SEQUENCE [LARGE SCALE GENOMIC DNA]</scope>
    <source>
        <strain evidence="14 15">CECT 7802</strain>
    </source>
</reference>
<keyword evidence="10 12" id="KW-0289">Folate biosynthesis</keyword>
<evidence type="ECO:0000256" key="6">
    <source>
        <dbReference type="ARBA" id="ARBA00016919"/>
    </source>
</evidence>
<dbReference type="FunFam" id="3.20.20.20:FF:000006">
    <property type="entry name" value="Dihydropteroate synthase"/>
    <property type="match status" value="1"/>
</dbReference>
<dbReference type="GO" id="GO:0004156">
    <property type="term" value="F:dihydropteroate synthase activity"/>
    <property type="evidence" value="ECO:0007669"/>
    <property type="project" value="UniProtKB-EC"/>
</dbReference>
<dbReference type="STRING" id="420998.JDO7802_02181"/>
<dbReference type="InterPro" id="IPR000489">
    <property type="entry name" value="Pterin-binding_dom"/>
</dbReference>
<sequence length="330" mass="34277">MQYLRPLPHAHATGPRLAGGWMRFDAVEVLERGRPTRTVPVAEVPQAALAPLIASRASIAGVPMTRPSIMGILNVTPDSFSDGGRFMRPDAAASQAAAMARADIVDVGGESTRPGAADVDETTEIARVTPVIAALVGTPLSIDTRKASVARAALDAGAVLVNDVSALTFDPAMAGLVAASGVPVCLMHAQGAPQTMQNDPSYDDVALDVYDALADRVAKAEAAGISRDRIVVDPGIGFGKTKAHNLDLLRRIAVFHGLGLPLLLGASRKRFIGEIGGADRAEDRAAGTLAVTLAAVAQGVQMHRVHDVDMVAQGLALWRETGGSDGPVWN</sequence>
<protein>
    <recommendedName>
        <fullName evidence="6 12">Dihydropteroate synthase</fullName>
        <shortName evidence="12">DHPS</shortName>
        <ecNumber evidence="5 12">2.5.1.15</ecNumber>
    </recommendedName>
    <alternativeName>
        <fullName evidence="11 12">Dihydropteroate pyrophosphorylase</fullName>
    </alternativeName>
</protein>
<evidence type="ECO:0000313" key="15">
    <source>
        <dbReference type="Proteomes" id="UP000049222"/>
    </source>
</evidence>
<comment type="cofactor">
    <cofactor evidence="2 12">
        <name>Mg(2+)</name>
        <dbReference type="ChEBI" id="CHEBI:18420"/>
    </cofactor>
</comment>
<comment type="catalytic activity">
    <reaction evidence="1">
        <text>(7,8-dihydropterin-6-yl)methyl diphosphate + 4-aminobenzoate = 7,8-dihydropteroate + diphosphate</text>
        <dbReference type="Rhea" id="RHEA:19949"/>
        <dbReference type="ChEBI" id="CHEBI:17836"/>
        <dbReference type="ChEBI" id="CHEBI:17839"/>
        <dbReference type="ChEBI" id="CHEBI:33019"/>
        <dbReference type="ChEBI" id="CHEBI:72950"/>
        <dbReference type="EC" id="2.5.1.15"/>
    </reaction>
</comment>
<dbReference type="EMBL" id="CXSU01000012">
    <property type="protein sequence ID" value="CTQ50163.1"/>
    <property type="molecule type" value="Genomic_DNA"/>
</dbReference>
<accession>A0A0M6YKW3</accession>
<dbReference type="NCBIfam" id="TIGR01496">
    <property type="entry name" value="DHPS"/>
    <property type="match status" value="1"/>
</dbReference>
<dbReference type="GO" id="GO:0046872">
    <property type="term" value="F:metal ion binding"/>
    <property type="evidence" value="ECO:0007669"/>
    <property type="project" value="UniProtKB-KW"/>
</dbReference>
<evidence type="ECO:0000256" key="3">
    <source>
        <dbReference type="ARBA" id="ARBA00004763"/>
    </source>
</evidence>
<dbReference type="CDD" id="cd00739">
    <property type="entry name" value="DHPS"/>
    <property type="match status" value="1"/>
</dbReference>
<evidence type="ECO:0000256" key="1">
    <source>
        <dbReference type="ARBA" id="ARBA00000012"/>
    </source>
</evidence>
<dbReference type="Proteomes" id="UP000049222">
    <property type="component" value="Unassembled WGS sequence"/>
</dbReference>
<evidence type="ECO:0000256" key="5">
    <source>
        <dbReference type="ARBA" id="ARBA00012458"/>
    </source>
</evidence>
<evidence type="ECO:0000256" key="7">
    <source>
        <dbReference type="ARBA" id="ARBA00022679"/>
    </source>
</evidence>
<dbReference type="PANTHER" id="PTHR20941:SF1">
    <property type="entry name" value="FOLIC ACID SYNTHESIS PROTEIN FOL1"/>
    <property type="match status" value="1"/>
</dbReference>
<dbReference type="InterPro" id="IPR045031">
    <property type="entry name" value="DHP_synth-like"/>
</dbReference>
<evidence type="ECO:0000256" key="12">
    <source>
        <dbReference type="RuleBase" id="RU361205"/>
    </source>
</evidence>
<feature type="domain" description="Pterin-binding" evidence="13">
    <location>
        <begin position="67"/>
        <end position="316"/>
    </location>
</feature>
<dbReference type="InterPro" id="IPR006390">
    <property type="entry name" value="DHP_synth_dom"/>
</dbReference>
<dbReference type="PROSITE" id="PS00792">
    <property type="entry name" value="DHPS_1"/>
    <property type="match status" value="1"/>
</dbReference>
<evidence type="ECO:0000256" key="9">
    <source>
        <dbReference type="ARBA" id="ARBA00022842"/>
    </source>
</evidence>
<evidence type="ECO:0000259" key="13">
    <source>
        <dbReference type="PROSITE" id="PS50972"/>
    </source>
</evidence>
<keyword evidence="7 12" id="KW-0808">Transferase</keyword>
<dbReference type="GO" id="GO:0005829">
    <property type="term" value="C:cytosol"/>
    <property type="evidence" value="ECO:0007669"/>
    <property type="project" value="TreeGrafter"/>
</dbReference>
<keyword evidence="9 12" id="KW-0460">Magnesium</keyword>
<dbReference type="Pfam" id="PF00809">
    <property type="entry name" value="Pterin_bind"/>
    <property type="match status" value="1"/>
</dbReference>
<evidence type="ECO:0000256" key="4">
    <source>
        <dbReference type="ARBA" id="ARBA00009503"/>
    </source>
</evidence>
<dbReference type="Gene3D" id="3.20.20.20">
    <property type="entry name" value="Dihydropteroate synthase-like"/>
    <property type="match status" value="1"/>
</dbReference>
<proteinExistence type="inferred from homology"/>
<dbReference type="AlphaFoldDB" id="A0A0M6YKW3"/>
<dbReference type="PANTHER" id="PTHR20941">
    <property type="entry name" value="FOLATE SYNTHESIS PROTEINS"/>
    <property type="match status" value="1"/>
</dbReference>
<name>A0A0M6YKW3_9RHOB</name>
<dbReference type="OrthoDB" id="9811744at2"/>
<evidence type="ECO:0000256" key="2">
    <source>
        <dbReference type="ARBA" id="ARBA00001946"/>
    </source>
</evidence>
<evidence type="ECO:0000313" key="14">
    <source>
        <dbReference type="EMBL" id="CTQ50163.1"/>
    </source>
</evidence>
<dbReference type="SUPFAM" id="SSF51717">
    <property type="entry name" value="Dihydropteroate synthetase-like"/>
    <property type="match status" value="1"/>
</dbReference>
<dbReference type="PROSITE" id="PS50972">
    <property type="entry name" value="PTERIN_BINDING"/>
    <property type="match status" value="1"/>
</dbReference>
<evidence type="ECO:0000256" key="8">
    <source>
        <dbReference type="ARBA" id="ARBA00022723"/>
    </source>
</evidence>
<dbReference type="RefSeq" id="WP_055085461.1">
    <property type="nucleotide sequence ID" value="NZ_CXSU01000012.1"/>
</dbReference>
<dbReference type="GO" id="GO:0046656">
    <property type="term" value="P:folic acid biosynthetic process"/>
    <property type="evidence" value="ECO:0007669"/>
    <property type="project" value="UniProtKB-KW"/>
</dbReference>